<dbReference type="InterPro" id="IPR017451">
    <property type="entry name" value="F-box-assoc_interact_dom"/>
</dbReference>
<dbReference type="PROSITE" id="PS50181">
    <property type="entry name" value="FBOX"/>
    <property type="match status" value="1"/>
</dbReference>
<dbReference type="SUPFAM" id="SSF81383">
    <property type="entry name" value="F-box domain"/>
    <property type="match status" value="1"/>
</dbReference>
<dbReference type="NCBIfam" id="TIGR01640">
    <property type="entry name" value="F_box_assoc_1"/>
    <property type="match status" value="1"/>
</dbReference>
<dbReference type="InterPro" id="IPR013187">
    <property type="entry name" value="F-box-assoc_dom_typ3"/>
</dbReference>
<protein>
    <recommendedName>
        <fullName evidence="1">F-box domain-containing protein</fullName>
    </recommendedName>
</protein>
<keyword evidence="3" id="KW-1185">Reference proteome</keyword>
<comment type="caution">
    <text evidence="2">The sequence shown here is derived from an EMBL/GenBank/DDBJ whole genome shotgun (WGS) entry which is preliminary data.</text>
</comment>
<dbReference type="InterPro" id="IPR050796">
    <property type="entry name" value="SCF_F-box_component"/>
</dbReference>
<dbReference type="PANTHER" id="PTHR31672">
    <property type="entry name" value="BNACNNG10540D PROTEIN"/>
    <property type="match status" value="1"/>
</dbReference>
<dbReference type="Gene3D" id="1.20.1280.50">
    <property type="match status" value="1"/>
</dbReference>
<dbReference type="Pfam" id="PF08268">
    <property type="entry name" value="FBA_3"/>
    <property type="match status" value="1"/>
</dbReference>
<name>A0ABU6RE31_9FABA</name>
<dbReference type="EMBL" id="JASCZI010030388">
    <property type="protein sequence ID" value="MED6122104.1"/>
    <property type="molecule type" value="Genomic_DNA"/>
</dbReference>
<dbReference type="SMART" id="SM00256">
    <property type="entry name" value="FBOX"/>
    <property type="match status" value="1"/>
</dbReference>
<dbReference type="InterPro" id="IPR036047">
    <property type="entry name" value="F-box-like_dom_sf"/>
</dbReference>
<reference evidence="2 3" key="1">
    <citation type="journal article" date="2023" name="Plants (Basel)">
        <title>Bridging the Gap: Combining Genomics and Transcriptomics Approaches to Understand Stylosanthes scabra, an Orphan Legume from the Brazilian Caatinga.</title>
        <authorList>
            <person name="Ferreira-Neto J.R.C."/>
            <person name="da Silva M.D."/>
            <person name="Binneck E."/>
            <person name="de Melo N.F."/>
            <person name="da Silva R.H."/>
            <person name="de Melo A.L.T.M."/>
            <person name="Pandolfi V."/>
            <person name="Bustamante F.O."/>
            <person name="Brasileiro-Vidal A.C."/>
            <person name="Benko-Iseppon A.M."/>
        </authorList>
    </citation>
    <scope>NUCLEOTIDE SEQUENCE [LARGE SCALE GENOMIC DNA]</scope>
    <source>
        <tissue evidence="2">Leaves</tissue>
    </source>
</reference>
<dbReference type="Proteomes" id="UP001341840">
    <property type="component" value="Unassembled WGS sequence"/>
</dbReference>
<dbReference type="Pfam" id="PF12937">
    <property type="entry name" value="F-box-like"/>
    <property type="match status" value="1"/>
</dbReference>
<evidence type="ECO:0000313" key="3">
    <source>
        <dbReference type="Proteomes" id="UP001341840"/>
    </source>
</evidence>
<evidence type="ECO:0000259" key="1">
    <source>
        <dbReference type="PROSITE" id="PS50181"/>
    </source>
</evidence>
<feature type="domain" description="F-box" evidence="1">
    <location>
        <begin position="34"/>
        <end position="80"/>
    </location>
</feature>
<proteinExistence type="predicted"/>
<dbReference type="PANTHER" id="PTHR31672:SF13">
    <property type="entry name" value="F-BOX PROTEIN CPR30-LIKE"/>
    <property type="match status" value="1"/>
</dbReference>
<sequence length="400" mass="45155">MAAVNDDSNSINVANITNMLQSTILTENSLKLLSPSEQPLPADILFDILVRLLVKLLQQFRSVCKSWNELISSDRKFAMAQLRRASATRCECHHLLVYVHSFPHEALTSYVRDYSLTSAFSSSNDGDTYSQPSGPLVEGDWLHFDGDSCHGLVLVTVDTFQNSPILWNLTTGKFKILPRMNNYPMDSFSVHIGLGYDASTDSYKVVEVSHSMGVSIAMVHTMGSDSWREIKNFPGGVPQLNVKFVNDTLNWLVKRDISMGYPPNTSVIVSLDMGREEFHEVSPPVNVIADLDLSLLKDWLCILGHRFMTSDVWVMKEYGNVESWTKLFSIPIYEENPLSQPIYNIINCISEDNDNEVMLLRNESKFVVYNPKTRTFSVPAVQKFQGYSDSRVFIESLVTP</sequence>
<organism evidence="2 3">
    <name type="scientific">Stylosanthes scabra</name>
    <dbReference type="NCBI Taxonomy" id="79078"/>
    <lineage>
        <taxon>Eukaryota</taxon>
        <taxon>Viridiplantae</taxon>
        <taxon>Streptophyta</taxon>
        <taxon>Embryophyta</taxon>
        <taxon>Tracheophyta</taxon>
        <taxon>Spermatophyta</taxon>
        <taxon>Magnoliopsida</taxon>
        <taxon>eudicotyledons</taxon>
        <taxon>Gunneridae</taxon>
        <taxon>Pentapetalae</taxon>
        <taxon>rosids</taxon>
        <taxon>fabids</taxon>
        <taxon>Fabales</taxon>
        <taxon>Fabaceae</taxon>
        <taxon>Papilionoideae</taxon>
        <taxon>50 kb inversion clade</taxon>
        <taxon>dalbergioids sensu lato</taxon>
        <taxon>Dalbergieae</taxon>
        <taxon>Pterocarpus clade</taxon>
        <taxon>Stylosanthes</taxon>
    </lineage>
</organism>
<gene>
    <name evidence="2" type="ORF">PIB30_036618</name>
</gene>
<dbReference type="InterPro" id="IPR001810">
    <property type="entry name" value="F-box_dom"/>
</dbReference>
<evidence type="ECO:0000313" key="2">
    <source>
        <dbReference type="EMBL" id="MED6122104.1"/>
    </source>
</evidence>
<accession>A0ABU6RE31</accession>